<dbReference type="AlphaFoldDB" id="A0AA39FT69"/>
<dbReference type="EMBL" id="JAQQBR010000005">
    <property type="protein sequence ID" value="KAK0175394.1"/>
    <property type="molecule type" value="Genomic_DNA"/>
</dbReference>
<dbReference type="Proteomes" id="UP001168972">
    <property type="component" value="Unassembled WGS sequence"/>
</dbReference>
<accession>A0AA39FT69</accession>
<evidence type="ECO:0000256" key="2">
    <source>
        <dbReference type="ARBA" id="ARBA00022448"/>
    </source>
</evidence>
<dbReference type="Pfam" id="PF19444">
    <property type="entry name" value="MTP_lip_bd"/>
    <property type="match status" value="1"/>
</dbReference>
<dbReference type="InterPro" id="IPR015819">
    <property type="entry name" value="Lipid_transp_b-sht_shell"/>
</dbReference>
<dbReference type="PANTHER" id="PTHR13024">
    <property type="entry name" value="MICROSOMAL TRIGLYCERIDE TRANSFER PROTEIN, LARGE SUBUNIT"/>
    <property type="match status" value="1"/>
</dbReference>
<keyword evidence="2" id="KW-0813">Transport</keyword>
<comment type="subcellular location">
    <subcellularLocation>
        <location evidence="1">Endoplasmic reticulum</location>
    </subcellularLocation>
</comment>
<dbReference type="InterPro" id="IPR039988">
    <property type="entry name" value="MTTP"/>
</dbReference>
<dbReference type="PROSITE" id="PS51211">
    <property type="entry name" value="VITELLOGENIN"/>
    <property type="match status" value="1"/>
</dbReference>
<dbReference type="InterPro" id="IPR011030">
    <property type="entry name" value="Lipovitellin_superhlx_dom"/>
</dbReference>
<dbReference type="SUPFAM" id="SSF56968">
    <property type="entry name" value="Lipovitellin-phosvitin complex, beta-sheet shell regions"/>
    <property type="match status" value="1"/>
</dbReference>
<dbReference type="Gene3D" id="2.30.230.10">
    <property type="entry name" value="Lipovitellin, beta-sheet shell regions, chain A"/>
    <property type="match status" value="1"/>
</dbReference>
<reference evidence="8" key="1">
    <citation type="journal article" date="2023" name="bioRxiv">
        <title>Scaffold-level genome assemblies of two parasitoid biocontrol wasps reveal the parthenogenesis mechanism and an associated novel virus.</title>
        <authorList>
            <person name="Inwood S."/>
            <person name="Skelly J."/>
            <person name="Guhlin J."/>
            <person name="Harrop T."/>
            <person name="Goldson S."/>
            <person name="Dearden P."/>
        </authorList>
    </citation>
    <scope>NUCLEOTIDE SEQUENCE</scope>
    <source>
        <strain evidence="8">Lincoln</strain>
        <tissue evidence="8">Whole body</tissue>
    </source>
</reference>
<evidence type="ECO:0000256" key="1">
    <source>
        <dbReference type="ARBA" id="ARBA00004240"/>
    </source>
</evidence>
<comment type="caution">
    <text evidence="5">Lacks conserved residue(s) required for the propagation of feature annotation.</text>
</comment>
<keyword evidence="3 6" id="KW-0732">Signal</keyword>
<evidence type="ECO:0000256" key="5">
    <source>
        <dbReference type="PROSITE-ProRule" id="PRU00557"/>
    </source>
</evidence>
<evidence type="ECO:0000256" key="4">
    <source>
        <dbReference type="ARBA" id="ARBA00022824"/>
    </source>
</evidence>
<dbReference type="Pfam" id="PF01347">
    <property type="entry name" value="Vitellogenin_N"/>
    <property type="match status" value="1"/>
</dbReference>
<evidence type="ECO:0000256" key="6">
    <source>
        <dbReference type="SAM" id="SignalP"/>
    </source>
</evidence>
<feature type="chain" id="PRO_5041357056" description="Vitellogenin domain-containing protein" evidence="6">
    <location>
        <begin position="23"/>
        <end position="888"/>
    </location>
</feature>
<sequence length="888" mass="98795">MKGSANWIVIIVTLFAFCGSYCRTAPAVVGAVRGWTIGNGIKYQLTTIVLSRESRLTKAGGDVGYQFTGEIIVAAVWQDPHELENILLRLEYTSPKLWIKSRKAPEPEGFVEHSSKLDEASTSPIYILWRNGEIKQLFLSADETISSANMKRGLASLFQYRTFDGDYRERDASGMCNVTYQSTETIMKIKNFCDGIDLAFKHEHPNPILGINLQSKRYTEYRLNDALLPIAIDDFEQHEVTLKVKSEVGTTVTSQRILREIPVGVSVKIIDAANVKDAFSHLQPGYKEIKIDLELEANSCPYWGCQTLEKAIEENRDALVNSALGTAKSAAAFLKLIPIVREASIDELIKILKSPRYLSLRTQLLDVLGSAATPTTHQAAMKILRQDDRGDDTERYLWALSMSPSPHPDIIKDVLIRSEETIQNDRVSETLALTAASMARQLGKPAIMENARISLELGLDTCTGDECRLKFLRALRNLRSKNSIPILLDYAMNGTKATSVIAWRALGSLESKHITDEIILAAKRTFYQIGVTKRDSSARTLAADIILETDPTVNHLRGFLEYLSITDPMYEVRRYISQRLEQLSVKNIIFRERLNAAIELEARKIWNYNVLAYKGLSTAFTRPFLRTSASNGSLVTIQEVNSGLLKRGIVDVVIETHSHKETLFSLGLFAGGLGSFVASSDDNVDVDDQEVATAGMEIDLLGVGIRPFIFFSGQSELMGHVWSGTASDRTPAFQAIANLHRHRELVPLASGFIAELDIEGAMSFDLAGQIQLSLWSRNAKSLVEMGAGIAVRGGFTMRSDFVQSNAEFALTVEPKLELSTDVDFSGPVSLCMRLTQPETAVKHQVYKIERIPGSRHRLRKTMRIVLPSPAKSYLLNKKNNEMCSKVFS</sequence>
<dbReference type="InterPro" id="IPR015816">
    <property type="entry name" value="Vitellinogen_b-sht_N"/>
</dbReference>
<protein>
    <recommendedName>
        <fullName evidence="7">Vitellogenin domain-containing protein</fullName>
    </recommendedName>
</protein>
<evidence type="ECO:0000259" key="7">
    <source>
        <dbReference type="PROSITE" id="PS51211"/>
    </source>
</evidence>
<dbReference type="InterPro" id="IPR045811">
    <property type="entry name" value="MTP_lip-bd"/>
</dbReference>
<dbReference type="SUPFAM" id="SSF48431">
    <property type="entry name" value="Lipovitellin-phosvitin complex, superhelical domain"/>
    <property type="match status" value="1"/>
</dbReference>
<keyword evidence="4" id="KW-0256">Endoplasmic reticulum</keyword>
<evidence type="ECO:0000313" key="8">
    <source>
        <dbReference type="EMBL" id="KAK0175394.1"/>
    </source>
</evidence>
<name>A0AA39FT69_MICHY</name>
<dbReference type="Gene3D" id="1.25.10.20">
    <property type="entry name" value="Vitellinogen, superhelical"/>
    <property type="match status" value="1"/>
</dbReference>
<feature type="domain" description="Vitellogenin" evidence="7">
    <location>
        <begin position="35"/>
        <end position="649"/>
    </location>
</feature>
<dbReference type="GO" id="GO:0016323">
    <property type="term" value="C:basolateral plasma membrane"/>
    <property type="evidence" value="ECO:0007669"/>
    <property type="project" value="TreeGrafter"/>
</dbReference>
<dbReference type="PANTHER" id="PTHR13024:SF0">
    <property type="entry name" value="MICROSOMAL TRIACYLGLYCEROL TRANSFER PROTEIN"/>
    <property type="match status" value="1"/>
</dbReference>
<dbReference type="GO" id="GO:0005783">
    <property type="term" value="C:endoplasmic reticulum"/>
    <property type="evidence" value="ECO:0007669"/>
    <property type="project" value="UniProtKB-SubCell"/>
</dbReference>
<evidence type="ECO:0000256" key="3">
    <source>
        <dbReference type="ARBA" id="ARBA00022729"/>
    </source>
</evidence>
<dbReference type="GO" id="GO:0005794">
    <property type="term" value="C:Golgi apparatus"/>
    <property type="evidence" value="ECO:0007669"/>
    <property type="project" value="TreeGrafter"/>
</dbReference>
<gene>
    <name evidence="8" type="ORF">PV327_009145</name>
</gene>
<keyword evidence="9" id="KW-1185">Reference proteome</keyword>
<evidence type="ECO:0000313" key="9">
    <source>
        <dbReference type="Proteomes" id="UP001168972"/>
    </source>
</evidence>
<dbReference type="InterPro" id="IPR001747">
    <property type="entry name" value="Vitellogenin_N"/>
</dbReference>
<dbReference type="GO" id="GO:0042157">
    <property type="term" value="P:lipoprotein metabolic process"/>
    <property type="evidence" value="ECO:0007669"/>
    <property type="project" value="TreeGrafter"/>
</dbReference>
<feature type="signal peptide" evidence="6">
    <location>
        <begin position="1"/>
        <end position="22"/>
    </location>
</feature>
<dbReference type="GO" id="GO:0005548">
    <property type="term" value="F:phospholipid transporter activity"/>
    <property type="evidence" value="ECO:0007669"/>
    <property type="project" value="InterPro"/>
</dbReference>
<proteinExistence type="predicted"/>
<dbReference type="SMART" id="SM00638">
    <property type="entry name" value="LPD_N"/>
    <property type="match status" value="1"/>
</dbReference>
<comment type="caution">
    <text evidence="8">The sequence shown here is derived from an EMBL/GenBank/DDBJ whole genome shotgun (WGS) entry which is preliminary data.</text>
</comment>
<organism evidence="8 9">
    <name type="scientific">Microctonus hyperodae</name>
    <name type="common">Parasitoid wasp</name>
    <dbReference type="NCBI Taxonomy" id="165561"/>
    <lineage>
        <taxon>Eukaryota</taxon>
        <taxon>Metazoa</taxon>
        <taxon>Ecdysozoa</taxon>
        <taxon>Arthropoda</taxon>
        <taxon>Hexapoda</taxon>
        <taxon>Insecta</taxon>
        <taxon>Pterygota</taxon>
        <taxon>Neoptera</taxon>
        <taxon>Endopterygota</taxon>
        <taxon>Hymenoptera</taxon>
        <taxon>Apocrita</taxon>
        <taxon>Ichneumonoidea</taxon>
        <taxon>Braconidae</taxon>
        <taxon>Euphorinae</taxon>
        <taxon>Microctonus</taxon>
    </lineage>
</organism>
<reference evidence="8" key="2">
    <citation type="submission" date="2023-03" db="EMBL/GenBank/DDBJ databases">
        <authorList>
            <person name="Inwood S.N."/>
            <person name="Skelly J.G."/>
            <person name="Guhlin J."/>
            <person name="Harrop T.W.R."/>
            <person name="Goldson S.G."/>
            <person name="Dearden P.K."/>
        </authorList>
    </citation>
    <scope>NUCLEOTIDE SEQUENCE</scope>
    <source>
        <strain evidence="8">Lincoln</strain>
        <tissue evidence="8">Whole body</tissue>
    </source>
</reference>
<dbReference type="GO" id="GO:0008289">
    <property type="term" value="F:lipid binding"/>
    <property type="evidence" value="ECO:0007669"/>
    <property type="project" value="InterPro"/>
</dbReference>